<feature type="domain" description="PAS" evidence="1">
    <location>
        <begin position="1"/>
        <end position="42"/>
    </location>
</feature>
<dbReference type="PROSITE" id="PS50112">
    <property type="entry name" value="PAS"/>
    <property type="match status" value="1"/>
</dbReference>
<dbReference type="RefSeq" id="WP_344615848.1">
    <property type="nucleotide sequence ID" value="NZ_BAAARV010000056.1"/>
</dbReference>
<dbReference type="SUPFAM" id="SSF55785">
    <property type="entry name" value="PYP-like sensor domain (PAS domain)"/>
    <property type="match status" value="1"/>
</dbReference>
<dbReference type="Pfam" id="PF08447">
    <property type="entry name" value="PAS_3"/>
    <property type="match status" value="1"/>
</dbReference>
<name>A0ABN3GWF0_9ACTN</name>
<reference evidence="2 3" key="1">
    <citation type="journal article" date="2019" name="Int. J. Syst. Evol. Microbiol.">
        <title>The Global Catalogue of Microorganisms (GCM) 10K type strain sequencing project: providing services to taxonomists for standard genome sequencing and annotation.</title>
        <authorList>
            <consortium name="The Broad Institute Genomics Platform"/>
            <consortium name="The Broad Institute Genome Sequencing Center for Infectious Disease"/>
            <person name="Wu L."/>
            <person name="Ma J."/>
        </authorList>
    </citation>
    <scope>NUCLEOTIDE SEQUENCE [LARGE SCALE GENOMIC DNA]</scope>
    <source>
        <strain evidence="2 3">JCM 3272</strain>
    </source>
</reference>
<gene>
    <name evidence="2" type="ORF">GCM10010170_059450</name>
</gene>
<organism evidence="2 3">
    <name type="scientific">Dactylosporangium salmoneum</name>
    <dbReference type="NCBI Taxonomy" id="53361"/>
    <lineage>
        <taxon>Bacteria</taxon>
        <taxon>Bacillati</taxon>
        <taxon>Actinomycetota</taxon>
        <taxon>Actinomycetes</taxon>
        <taxon>Micromonosporales</taxon>
        <taxon>Micromonosporaceae</taxon>
        <taxon>Dactylosporangium</taxon>
    </lineage>
</organism>
<dbReference type="NCBIfam" id="TIGR00229">
    <property type="entry name" value="sensory_box"/>
    <property type="match status" value="1"/>
</dbReference>
<evidence type="ECO:0000313" key="3">
    <source>
        <dbReference type="Proteomes" id="UP001501444"/>
    </source>
</evidence>
<dbReference type="CDD" id="cd00130">
    <property type="entry name" value="PAS"/>
    <property type="match status" value="1"/>
</dbReference>
<evidence type="ECO:0000259" key="1">
    <source>
        <dbReference type="PROSITE" id="PS50112"/>
    </source>
</evidence>
<dbReference type="InterPro" id="IPR013655">
    <property type="entry name" value="PAS_fold_3"/>
</dbReference>
<dbReference type="Gene3D" id="3.30.450.20">
    <property type="entry name" value="PAS domain"/>
    <property type="match status" value="1"/>
</dbReference>
<keyword evidence="3" id="KW-1185">Reference proteome</keyword>
<dbReference type="InterPro" id="IPR035965">
    <property type="entry name" value="PAS-like_dom_sf"/>
</dbReference>
<protein>
    <recommendedName>
        <fullName evidence="1">PAS domain-containing protein</fullName>
    </recommendedName>
</protein>
<dbReference type="InterPro" id="IPR000014">
    <property type="entry name" value="PAS"/>
</dbReference>
<dbReference type="Proteomes" id="UP001501444">
    <property type="component" value="Unassembled WGS sequence"/>
</dbReference>
<sequence length="107" mass="12092">MRKDHAAVIIGADPAVQRVLGWSAQELTGRRAIDLVHPDDRQRAIAAWMDLLATPHGEARRIRLRHLHRDGRTPSRPPRWTWAACRCIRRRASAWPGPARAASAPTR</sequence>
<comment type="caution">
    <text evidence="2">The sequence shown here is derived from an EMBL/GenBank/DDBJ whole genome shotgun (WGS) entry which is preliminary data.</text>
</comment>
<dbReference type="EMBL" id="BAAARV010000056">
    <property type="protein sequence ID" value="GAA2362940.1"/>
    <property type="molecule type" value="Genomic_DNA"/>
</dbReference>
<proteinExistence type="predicted"/>
<accession>A0ABN3GWF0</accession>
<evidence type="ECO:0000313" key="2">
    <source>
        <dbReference type="EMBL" id="GAA2362940.1"/>
    </source>
</evidence>